<sequence>MHNVKNAVIETIDWSFHLAEQFKHFKTVPCRGILIYGPPRCS</sequence>
<keyword evidence="2" id="KW-1185">Reference proteome</keyword>
<dbReference type="InterPro" id="IPR027417">
    <property type="entry name" value="P-loop_NTPase"/>
</dbReference>
<accession>A0A087V1L0</accession>
<protein>
    <submittedName>
        <fullName evidence="1">Uncharacterized protein</fullName>
    </submittedName>
</protein>
<organism evidence="1 2">
    <name type="scientific">Stegodyphus mimosarum</name>
    <name type="common">African social velvet spider</name>
    <dbReference type="NCBI Taxonomy" id="407821"/>
    <lineage>
        <taxon>Eukaryota</taxon>
        <taxon>Metazoa</taxon>
        <taxon>Ecdysozoa</taxon>
        <taxon>Arthropoda</taxon>
        <taxon>Chelicerata</taxon>
        <taxon>Arachnida</taxon>
        <taxon>Araneae</taxon>
        <taxon>Araneomorphae</taxon>
        <taxon>Entelegynae</taxon>
        <taxon>Eresoidea</taxon>
        <taxon>Eresidae</taxon>
        <taxon>Stegodyphus</taxon>
    </lineage>
</organism>
<evidence type="ECO:0000313" key="2">
    <source>
        <dbReference type="Proteomes" id="UP000054359"/>
    </source>
</evidence>
<dbReference type="AlphaFoldDB" id="A0A087V1L0"/>
<gene>
    <name evidence="1" type="ORF">X975_22219</name>
</gene>
<dbReference type="EMBL" id="KL864065">
    <property type="protein sequence ID" value="KFM83499.1"/>
    <property type="molecule type" value="Genomic_DNA"/>
</dbReference>
<evidence type="ECO:0000313" key="1">
    <source>
        <dbReference type="EMBL" id="KFM83499.1"/>
    </source>
</evidence>
<reference evidence="1 2" key="1">
    <citation type="submission" date="2013-11" db="EMBL/GenBank/DDBJ databases">
        <title>Genome sequencing of Stegodyphus mimosarum.</title>
        <authorList>
            <person name="Bechsgaard J."/>
        </authorList>
    </citation>
    <scope>NUCLEOTIDE SEQUENCE [LARGE SCALE GENOMIC DNA]</scope>
</reference>
<dbReference type="OrthoDB" id="27435at2759"/>
<dbReference type="Gene3D" id="3.40.50.300">
    <property type="entry name" value="P-loop containing nucleotide triphosphate hydrolases"/>
    <property type="match status" value="1"/>
</dbReference>
<dbReference type="Proteomes" id="UP000054359">
    <property type="component" value="Unassembled WGS sequence"/>
</dbReference>
<proteinExistence type="predicted"/>
<feature type="non-terminal residue" evidence="1">
    <location>
        <position position="42"/>
    </location>
</feature>
<name>A0A087V1L0_STEMI</name>